<dbReference type="InterPro" id="IPR036291">
    <property type="entry name" value="NAD(P)-bd_dom_sf"/>
</dbReference>
<evidence type="ECO:0000256" key="2">
    <source>
        <dbReference type="ARBA" id="ARBA00022857"/>
    </source>
</evidence>
<keyword evidence="3" id="KW-0560">Oxidoreductase</keyword>
<dbReference type="SUPFAM" id="SSF51735">
    <property type="entry name" value="NAD(P)-binding Rossmann-fold domains"/>
    <property type="match status" value="1"/>
</dbReference>
<dbReference type="PANTHER" id="PTHR24321:SF8">
    <property type="entry name" value="ESTRADIOL 17-BETA-DEHYDROGENASE 8-RELATED"/>
    <property type="match status" value="1"/>
</dbReference>
<dbReference type="Pfam" id="PF00106">
    <property type="entry name" value="adh_short"/>
    <property type="match status" value="1"/>
</dbReference>
<protein>
    <submittedName>
        <fullName evidence="5">Oxidoreductase</fullName>
    </submittedName>
</protein>
<dbReference type="Proteomes" id="UP000019471">
    <property type="component" value="Unassembled WGS sequence"/>
</dbReference>
<dbReference type="CDD" id="cd05233">
    <property type="entry name" value="SDR_c"/>
    <property type="match status" value="1"/>
</dbReference>
<dbReference type="PANTHER" id="PTHR24321">
    <property type="entry name" value="DEHYDROGENASES, SHORT CHAIN"/>
    <property type="match status" value="1"/>
</dbReference>
<dbReference type="PRINTS" id="PR00080">
    <property type="entry name" value="SDRFAMILY"/>
</dbReference>
<keyword evidence="2" id="KW-0521">NADP</keyword>
<dbReference type="Gene3D" id="3.40.50.720">
    <property type="entry name" value="NAD(P)-binding Rossmann-like Domain"/>
    <property type="match status" value="1"/>
</dbReference>
<dbReference type="GO" id="GO:0016491">
    <property type="term" value="F:oxidoreductase activity"/>
    <property type="evidence" value="ECO:0007669"/>
    <property type="project" value="UniProtKB-KW"/>
</dbReference>
<accession>W9WH05</accession>
<dbReference type="GeneID" id="19194106"/>
<reference evidence="5 6" key="1">
    <citation type="submission" date="2013-03" db="EMBL/GenBank/DDBJ databases">
        <title>The Genome Sequence of Cladophialophora psammophila CBS 110553.</title>
        <authorList>
            <consortium name="The Broad Institute Genomics Platform"/>
            <person name="Cuomo C."/>
            <person name="de Hoog S."/>
            <person name="Gorbushina A."/>
            <person name="Walker B."/>
            <person name="Young S.K."/>
            <person name="Zeng Q."/>
            <person name="Gargeya S."/>
            <person name="Fitzgerald M."/>
            <person name="Haas B."/>
            <person name="Abouelleil A."/>
            <person name="Allen A.W."/>
            <person name="Alvarado L."/>
            <person name="Arachchi H.M."/>
            <person name="Berlin A.M."/>
            <person name="Chapman S.B."/>
            <person name="Gainer-Dewar J."/>
            <person name="Goldberg J."/>
            <person name="Griggs A."/>
            <person name="Gujja S."/>
            <person name="Hansen M."/>
            <person name="Howarth C."/>
            <person name="Imamovic A."/>
            <person name="Ireland A."/>
            <person name="Larimer J."/>
            <person name="McCowan C."/>
            <person name="Murphy C."/>
            <person name="Pearson M."/>
            <person name="Poon T.W."/>
            <person name="Priest M."/>
            <person name="Roberts A."/>
            <person name="Saif S."/>
            <person name="Shea T."/>
            <person name="Sisk P."/>
            <person name="Sykes S."/>
            <person name="Wortman J."/>
            <person name="Nusbaum C."/>
            <person name="Birren B."/>
        </authorList>
    </citation>
    <scope>NUCLEOTIDE SEQUENCE [LARGE SCALE GENOMIC DNA]</scope>
    <source>
        <strain evidence="5 6">CBS 110553</strain>
    </source>
</reference>
<dbReference type="OrthoDB" id="1669814at2759"/>
<dbReference type="AlphaFoldDB" id="W9WH05"/>
<evidence type="ECO:0000256" key="1">
    <source>
        <dbReference type="ARBA" id="ARBA00006484"/>
    </source>
</evidence>
<dbReference type="RefSeq" id="XP_007748179.1">
    <property type="nucleotide sequence ID" value="XM_007749989.1"/>
</dbReference>
<dbReference type="HOGENOM" id="CLU_010194_1_0_1"/>
<dbReference type="EMBL" id="AMGX01000016">
    <property type="protein sequence ID" value="EXJ67397.1"/>
    <property type="molecule type" value="Genomic_DNA"/>
</dbReference>
<dbReference type="PRINTS" id="PR00081">
    <property type="entry name" value="GDHRDH"/>
</dbReference>
<dbReference type="STRING" id="1182543.W9WH05"/>
<comment type="similarity">
    <text evidence="1 4">Belongs to the short-chain dehydrogenases/reductases (SDR) family.</text>
</comment>
<evidence type="ECO:0000313" key="5">
    <source>
        <dbReference type="EMBL" id="EXJ67397.1"/>
    </source>
</evidence>
<dbReference type="InterPro" id="IPR020904">
    <property type="entry name" value="Sc_DH/Rdtase_CS"/>
</dbReference>
<organism evidence="5 6">
    <name type="scientific">Cladophialophora psammophila CBS 110553</name>
    <dbReference type="NCBI Taxonomy" id="1182543"/>
    <lineage>
        <taxon>Eukaryota</taxon>
        <taxon>Fungi</taxon>
        <taxon>Dikarya</taxon>
        <taxon>Ascomycota</taxon>
        <taxon>Pezizomycotina</taxon>
        <taxon>Eurotiomycetes</taxon>
        <taxon>Chaetothyriomycetidae</taxon>
        <taxon>Chaetothyriales</taxon>
        <taxon>Herpotrichiellaceae</taxon>
        <taxon>Cladophialophora</taxon>
    </lineage>
</organism>
<dbReference type="FunFam" id="3.40.50.720:FF:000084">
    <property type="entry name" value="Short-chain dehydrogenase reductase"/>
    <property type="match status" value="1"/>
</dbReference>
<name>W9WH05_9EURO</name>
<dbReference type="eggNOG" id="KOG0725">
    <property type="taxonomic scope" value="Eukaryota"/>
</dbReference>
<evidence type="ECO:0000256" key="3">
    <source>
        <dbReference type="ARBA" id="ARBA00023002"/>
    </source>
</evidence>
<evidence type="ECO:0000256" key="4">
    <source>
        <dbReference type="RuleBase" id="RU000363"/>
    </source>
</evidence>
<comment type="caution">
    <text evidence="5">The sequence shown here is derived from an EMBL/GenBank/DDBJ whole genome shotgun (WGS) entry which is preliminary data.</text>
</comment>
<keyword evidence="6" id="KW-1185">Reference proteome</keyword>
<evidence type="ECO:0000313" key="6">
    <source>
        <dbReference type="Proteomes" id="UP000019471"/>
    </source>
</evidence>
<proteinExistence type="inferred from homology"/>
<sequence length="258" mass="27112">MISLASKVFTVTGGASGMGAATCRLLAQRGAAAIAIGDKNPANFESIKASIKDINPQTRVTTTELDVSDSAQVEKWIQDTVKTFGRLDGSANVAGVGQSSGGRSAPTILEETDEDWRRTMSVNLDGIMHCTRAQVRAMVALPKGVPRAIVNVSSLASTFHGPDIYAYGTSKRAVVHFSSSVAKDVYPFGLRVNTVSPGATLTPMSEVFFPGQSIEESSKALNMVLMGPESIARPIVWLLSEDSADVNGVNLPVGEGAP</sequence>
<dbReference type="PROSITE" id="PS00061">
    <property type="entry name" value="ADH_SHORT"/>
    <property type="match status" value="1"/>
</dbReference>
<dbReference type="InterPro" id="IPR002347">
    <property type="entry name" value="SDR_fam"/>
</dbReference>
<gene>
    <name evidence="5" type="ORF">A1O5_09410</name>
</gene>